<feature type="region of interest" description="Disordered" evidence="1">
    <location>
        <begin position="1"/>
        <end position="27"/>
    </location>
</feature>
<dbReference type="EMBL" id="JACIGM010000003">
    <property type="protein sequence ID" value="MBB4274279.1"/>
    <property type="molecule type" value="Genomic_DNA"/>
</dbReference>
<evidence type="ECO:0000256" key="1">
    <source>
        <dbReference type="SAM" id="MobiDB-lite"/>
    </source>
</evidence>
<evidence type="ECO:0000313" key="3">
    <source>
        <dbReference type="Proteomes" id="UP000533641"/>
    </source>
</evidence>
<protein>
    <submittedName>
        <fullName evidence="2">Uncharacterized protein</fullName>
    </submittedName>
</protein>
<proteinExistence type="predicted"/>
<name>A0A7W6WE48_9HYPH</name>
<dbReference type="AlphaFoldDB" id="A0A7W6WE48"/>
<comment type="caution">
    <text evidence="2">The sequence shown here is derived from an EMBL/GenBank/DDBJ whole genome shotgun (WGS) entry which is preliminary data.</text>
</comment>
<feature type="compositionally biased region" description="Low complexity" evidence="1">
    <location>
        <begin position="8"/>
        <end position="22"/>
    </location>
</feature>
<reference evidence="2 3" key="1">
    <citation type="submission" date="2020-08" db="EMBL/GenBank/DDBJ databases">
        <title>Genomic Encyclopedia of Type Strains, Phase IV (KMG-V): Genome sequencing to study the core and pangenomes of soil and plant-associated prokaryotes.</title>
        <authorList>
            <person name="Whitman W."/>
        </authorList>
    </citation>
    <scope>NUCLEOTIDE SEQUENCE [LARGE SCALE GENOMIC DNA]</scope>
    <source>
        <strain evidence="2 3">SEMIA 402</strain>
    </source>
</reference>
<dbReference type="Proteomes" id="UP000533641">
    <property type="component" value="Unassembled WGS sequence"/>
</dbReference>
<accession>A0A7W6WE48</accession>
<gene>
    <name evidence="2" type="ORF">GGE12_002034</name>
</gene>
<sequence>MVRGRPGGSFAAGAPAPSKASADGIAGQDFAADKSKMIVPATVPHLRLNKAAQDDLFVPTRM</sequence>
<organism evidence="2 3">
    <name type="scientific">Rhizobium mongolense</name>
    <dbReference type="NCBI Taxonomy" id="57676"/>
    <lineage>
        <taxon>Bacteria</taxon>
        <taxon>Pseudomonadati</taxon>
        <taxon>Pseudomonadota</taxon>
        <taxon>Alphaproteobacteria</taxon>
        <taxon>Hyphomicrobiales</taxon>
        <taxon>Rhizobiaceae</taxon>
        <taxon>Rhizobium/Agrobacterium group</taxon>
        <taxon>Rhizobium</taxon>
    </lineage>
</organism>
<evidence type="ECO:0000313" key="2">
    <source>
        <dbReference type="EMBL" id="MBB4274279.1"/>
    </source>
</evidence>